<dbReference type="AlphaFoldDB" id="A0AAV5VR86"/>
<dbReference type="Proteomes" id="UP001432322">
    <property type="component" value="Unassembled WGS sequence"/>
</dbReference>
<reference evidence="2" key="1">
    <citation type="submission" date="2023-10" db="EMBL/GenBank/DDBJ databases">
        <title>Genome assembly of Pristionchus species.</title>
        <authorList>
            <person name="Yoshida K."/>
            <person name="Sommer R.J."/>
        </authorList>
    </citation>
    <scope>NUCLEOTIDE SEQUENCE</scope>
    <source>
        <strain evidence="2">RS5133</strain>
    </source>
</reference>
<name>A0AAV5VR86_9BILA</name>
<evidence type="ECO:0008006" key="4">
    <source>
        <dbReference type="Google" id="ProtNLM"/>
    </source>
</evidence>
<gene>
    <name evidence="2" type="ORF">PFISCL1PPCAC_11586</name>
</gene>
<evidence type="ECO:0000256" key="1">
    <source>
        <dbReference type="SAM" id="SignalP"/>
    </source>
</evidence>
<sequence>MKFFLVFLNLAAIAIQVLAQDEGTVQYYYGLNNEAFNAIVKGGRTAGYLNTTTRNFRLLTVKQRSRVCCSSSFNEKFTALSPEAREFESNVEAEFDRCEQDSNCTQLRSSNQSSPLQRSLHCSRGSWQKQTEKVRWFPSHLMLCKFHGVQG</sequence>
<feature type="signal peptide" evidence="1">
    <location>
        <begin position="1"/>
        <end position="19"/>
    </location>
</feature>
<feature type="chain" id="PRO_5043730768" description="Secreted protein" evidence="1">
    <location>
        <begin position="20"/>
        <end position="151"/>
    </location>
</feature>
<evidence type="ECO:0000313" key="3">
    <source>
        <dbReference type="Proteomes" id="UP001432322"/>
    </source>
</evidence>
<feature type="non-terminal residue" evidence="2">
    <location>
        <position position="151"/>
    </location>
</feature>
<keyword evidence="1" id="KW-0732">Signal</keyword>
<accession>A0AAV5VR86</accession>
<dbReference type="EMBL" id="BTSY01000003">
    <property type="protein sequence ID" value="GMT20289.1"/>
    <property type="molecule type" value="Genomic_DNA"/>
</dbReference>
<comment type="caution">
    <text evidence="2">The sequence shown here is derived from an EMBL/GenBank/DDBJ whole genome shotgun (WGS) entry which is preliminary data.</text>
</comment>
<proteinExistence type="predicted"/>
<organism evidence="2 3">
    <name type="scientific">Pristionchus fissidentatus</name>
    <dbReference type="NCBI Taxonomy" id="1538716"/>
    <lineage>
        <taxon>Eukaryota</taxon>
        <taxon>Metazoa</taxon>
        <taxon>Ecdysozoa</taxon>
        <taxon>Nematoda</taxon>
        <taxon>Chromadorea</taxon>
        <taxon>Rhabditida</taxon>
        <taxon>Rhabditina</taxon>
        <taxon>Diplogasteromorpha</taxon>
        <taxon>Diplogasteroidea</taxon>
        <taxon>Neodiplogasteridae</taxon>
        <taxon>Pristionchus</taxon>
    </lineage>
</organism>
<protein>
    <recommendedName>
        <fullName evidence="4">Secreted protein</fullName>
    </recommendedName>
</protein>
<evidence type="ECO:0000313" key="2">
    <source>
        <dbReference type="EMBL" id="GMT20289.1"/>
    </source>
</evidence>
<keyword evidence="3" id="KW-1185">Reference proteome</keyword>